<feature type="domain" description="Peptidoglycan binding" evidence="2">
    <location>
        <begin position="99"/>
        <end position="180"/>
    </location>
</feature>
<evidence type="ECO:0000313" key="4">
    <source>
        <dbReference type="Proteomes" id="UP001595887"/>
    </source>
</evidence>
<dbReference type="InterPro" id="IPR023346">
    <property type="entry name" value="Lysozyme-like_dom_sf"/>
</dbReference>
<proteinExistence type="predicted"/>
<evidence type="ECO:0000259" key="2">
    <source>
        <dbReference type="Pfam" id="PF09374"/>
    </source>
</evidence>
<sequence>MTNKTIDELIEDVIEREGGYVNHPDDRGGATCWGITEAVARRNGYHGPMRQFPVREAAAIYKKLYWAAPQFDQIAKIAPQVAAELFDTGINMGTGTATGFLQRALNALNRNARDYPDLTVDRRIGPKTIFAVSSFIRKRGSNGETVLLKALEALQGSHYLRLAETRPSQEAFLYGWLANRIG</sequence>
<accession>A0ABV8RF32</accession>
<evidence type="ECO:0000313" key="3">
    <source>
        <dbReference type="EMBL" id="MFC4291803.1"/>
    </source>
</evidence>
<comment type="caution">
    <text evidence="3">The sequence shown here is derived from an EMBL/GenBank/DDBJ whole genome shotgun (WGS) entry which is preliminary data.</text>
</comment>
<dbReference type="Gene3D" id="1.20.141.10">
    <property type="entry name" value="Chitosanase, subunit A, domain 1"/>
    <property type="match status" value="1"/>
</dbReference>
<feature type="domain" description="TtsA-like Glycoside hydrolase family 108" evidence="1">
    <location>
        <begin position="11"/>
        <end position="93"/>
    </location>
</feature>
<reference evidence="4" key="1">
    <citation type="journal article" date="2019" name="Int. J. Syst. Evol. Microbiol.">
        <title>The Global Catalogue of Microorganisms (GCM) 10K type strain sequencing project: providing services to taxonomists for standard genome sequencing and annotation.</title>
        <authorList>
            <consortium name="The Broad Institute Genomics Platform"/>
            <consortium name="The Broad Institute Genome Sequencing Center for Infectious Disease"/>
            <person name="Wu L."/>
            <person name="Ma J."/>
        </authorList>
    </citation>
    <scope>NUCLEOTIDE SEQUENCE [LARGE SCALE GENOMIC DNA]</scope>
    <source>
        <strain evidence="4">CECT 8531</strain>
    </source>
</reference>
<evidence type="ECO:0000259" key="1">
    <source>
        <dbReference type="Pfam" id="PF05838"/>
    </source>
</evidence>
<dbReference type="Pfam" id="PF05838">
    <property type="entry name" value="Glyco_hydro_108"/>
    <property type="match status" value="1"/>
</dbReference>
<gene>
    <name evidence="3" type="ORF">ACFOWX_05155</name>
</gene>
<dbReference type="Pfam" id="PF09374">
    <property type="entry name" value="PG_binding_3"/>
    <property type="match status" value="1"/>
</dbReference>
<dbReference type="SUPFAM" id="SSF53955">
    <property type="entry name" value="Lysozyme-like"/>
    <property type="match status" value="1"/>
</dbReference>
<organism evidence="3 4">
    <name type="scientific">Sphingorhabdus arenilitoris</name>
    <dbReference type="NCBI Taxonomy" id="1490041"/>
    <lineage>
        <taxon>Bacteria</taxon>
        <taxon>Pseudomonadati</taxon>
        <taxon>Pseudomonadota</taxon>
        <taxon>Alphaproteobacteria</taxon>
        <taxon>Sphingomonadales</taxon>
        <taxon>Sphingomonadaceae</taxon>
        <taxon>Sphingorhabdus</taxon>
    </lineage>
</organism>
<dbReference type="CDD" id="cd13926">
    <property type="entry name" value="N-acetylmuramidase_GH108"/>
    <property type="match status" value="1"/>
</dbReference>
<dbReference type="InterPro" id="IPR008565">
    <property type="entry name" value="TtsA-like_GH18_dom"/>
</dbReference>
<name>A0ABV8RF32_9SPHN</name>
<keyword evidence="4" id="KW-1185">Reference proteome</keyword>
<dbReference type="EMBL" id="JBHSDH010000013">
    <property type="protein sequence ID" value="MFC4291803.1"/>
    <property type="molecule type" value="Genomic_DNA"/>
</dbReference>
<dbReference type="RefSeq" id="WP_381421978.1">
    <property type="nucleotide sequence ID" value="NZ_JBHSDH010000013.1"/>
</dbReference>
<protein>
    <submittedName>
        <fullName evidence="3">Glycoside hydrolase family 108 protein</fullName>
    </submittedName>
</protein>
<dbReference type="Proteomes" id="UP001595887">
    <property type="component" value="Unassembled WGS sequence"/>
</dbReference>
<dbReference type="GO" id="GO:0016787">
    <property type="term" value="F:hydrolase activity"/>
    <property type="evidence" value="ECO:0007669"/>
    <property type="project" value="UniProtKB-KW"/>
</dbReference>
<dbReference type="InterPro" id="IPR018537">
    <property type="entry name" value="Peptidoglycan-bd_3"/>
</dbReference>
<keyword evidence="3" id="KW-0378">Hydrolase</keyword>